<feature type="compositionally biased region" description="Basic and acidic residues" evidence="1">
    <location>
        <begin position="76"/>
        <end position="85"/>
    </location>
</feature>
<gene>
    <name evidence="2" type="ORF">Pfra01_001939100</name>
</gene>
<evidence type="ECO:0000313" key="3">
    <source>
        <dbReference type="Proteomes" id="UP001165121"/>
    </source>
</evidence>
<dbReference type="EMBL" id="BSXT01002507">
    <property type="protein sequence ID" value="GMF49254.1"/>
    <property type="molecule type" value="Genomic_DNA"/>
</dbReference>
<evidence type="ECO:0000256" key="1">
    <source>
        <dbReference type="SAM" id="MobiDB-lite"/>
    </source>
</evidence>
<dbReference type="Proteomes" id="UP001165121">
    <property type="component" value="Unassembled WGS sequence"/>
</dbReference>
<organism evidence="2 3">
    <name type="scientific">Phytophthora fragariaefolia</name>
    <dbReference type="NCBI Taxonomy" id="1490495"/>
    <lineage>
        <taxon>Eukaryota</taxon>
        <taxon>Sar</taxon>
        <taxon>Stramenopiles</taxon>
        <taxon>Oomycota</taxon>
        <taxon>Peronosporomycetes</taxon>
        <taxon>Peronosporales</taxon>
        <taxon>Peronosporaceae</taxon>
        <taxon>Phytophthora</taxon>
    </lineage>
</organism>
<name>A0A9W6Y0M7_9STRA</name>
<feature type="region of interest" description="Disordered" evidence="1">
    <location>
        <begin position="34"/>
        <end position="58"/>
    </location>
</feature>
<comment type="caution">
    <text evidence="2">The sequence shown here is derived from an EMBL/GenBank/DDBJ whole genome shotgun (WGS) entry which is preliminary data.</text>
</comment>
<dbReference type="AlphaFoldDB" id="A0A9W6Y0M7"/>
<proteinExistence type="predicted"/>
<accession>A0A9W6Y0M7</accession>
<evidence type="ECO:0000313" key="2">
    <source>
        <dbReference type="EMBL" id="GMF49254.1"/>
    </source>
</evidence>
<sequence>MGGNGHRKKRRVVSVKDEEAARRAFLEALEAQRANARKKNAEKQVEAQESTAPKPILPGFYYDEAKKRYFRSSPASERRQRERFELQQQRQQLPEPIPEVKVKFRRRYGVNSHNWVDYMTQRQSALSWSAAGRDRRELIPQLLSGLLVCCSTISYAL</sequence>
<feature type="region of interest" description="Disordered" evidence="1">
    <location>
        <begin position="71"/>
        <end position="92"/>
    </location>
</feature>
<keyword evidence="3" id="KW-1185">Reference proteome</keyword>
<protein>
    <submittedName>
        <fullName evidence="2">Unnamed protein product</fullName>
    </submittedName>
</protein>
<dbReference type="OrthoDB" id="128867at2759"/>
<reference evidence="2" key="1">
    <citation type="submission" date="2023-04" db="EMBL/GenBank/DDBJ databases">
        <title>Phytophthora fragariaefolia NBRC 109709.</title>
        <authorList>
            <person name="Ichikawa N."/>
            <person name="Sato H."/>
            <person name="Tonouchi N."/>
        </authorList>
    </citation>
    <scope>NUCLEOTIDE SEQUENCE</scope>
    <source>
        <strain evidence="2">NBRC 109709</strain>
    </source>
</reference>